<feature type="transmembrane region" description="Helical" evidence="7">
    <location>
        <begin position="105"/>
        <end position="126"/>
    </location>
</feature>
<protein>
    <submittedName>
        <fullName evidence="9">Na+/H+ antiporter MnhB subunit-related protein</fullName>
    </submittedName>
</protein>
<dbReference type="eggNOG" id="COG2111">
    <property type="taxonomic scope" value="Bacteria"/>
</dbReference>
<comment type="subcellular location">
    <subcellularLocation>
        <location evidence="1">Cell membrane</location>
        <topology evidence="1">Multi-pass membrane protein</topology>
    </subcellularLocation>
</comment>
<evidence type="ECO:0000256" key="5">
    <source>
        <dbReference type="ARBA" id="ARBA00022989"/>
    </source>
</evidence>
<evidence type="ECO:0000259" key="8">
    <source>
        <dbReference type="Pfam" id="PF04039"/>
    </source>
</evidence>
<evidence type="ECO:0000256" key="7">
    <source>
        <dbReference type="SAM" id="Phobius"/>
    </source>
</evidence>
<dbReference type="EMBL" id="CP000724">
    <property type="protein sequence ID" value="ABR50235.1"/>
    <property type="molecule type" value="Genomic_DNA"/>
</dbReference>
<evidence type="ECO:0000313" key="9">
    <source>
        <dbReference type="EMBL" id="ABR50235.1"/>
    </source>
</evidence>
<keyword evidence="4 7" id="KW-0812">Transmembrane</keyword>
<feature type="transmembrane region" description="Helical" evidence="7">
    <location>
        <begin position="36"/>
        <end position="55"/>
    </location>
</feature>
<dbReference type="Pfam" id="PF04039">
    <property type="entry name" value="MnhB"/>
    <property type="match status" value="1"/>
</dbReference>
<keyword evidence="6 7" id="KW-0472">Membrane</keyword>
<evidence type="ECO:0000256" key="4">
    <source>
        <dbReference type="ARBA" id="ARBA00022692"/>
    </source>
</evidence>
<evidence type="ECO:0000256" key="2">
    <source>
        <dbReference type="ARBA" id="ARBA00009425"/>
    </source>
</evidence>
<dbReference type="PANTHER" id="PTHR33932">
    <property type="entry name" value="NA(+)/H(+) ANTIPORTER SUBUNIT B"/>
    <property type="match status" value="1"/>
</dbReference>
<keyword evidence="10" id="KW-1185">Reference proteome</keyword>
<organism evidence="9 10">
    <name type="scientific">Alkaliphilus metalliredigens (strain QYMF)</name>
    <dbReference type="NCBI Taxonomy" id="293826"/>
    <lineage>
        <taxon>Bacteria</taxon>
        <taxon>Bacillati</taxon>
        <taxon>Bacillota</taxon>
        <taxon>Clostridia</taxon>
        <taxon>Peptostreptococcales</taxon>
        <taxon>Natronincolaceae</taxon>
        <taxon>Alkaliphilus</taxon>
    </lineage>
</organism>
<feature type="transmembrane region" description="Helical" evidence="7">
    <location>
        <begin position="12"/>
        <end position="30"/>
    </location>
</feature>
<dbReference type="Proteomes" id="UP000001572">
    <property type="component" value="Chromosome"/>
</dbReference>
<evidence type="ECO:0000256" key="3">
    <source>
        <dbReference type="ARBA" id="ARBA00022475"/>
    </source>
</evidence>
<dbReference type="PANTHER" id="PTHR33932:SF4">
    <property type="entry name" value="NA(+)_H(+) ANTIPORTER SUBUNIT B"/>
    <property type="match status" value="1"/>
</dbReference>
<name>A6TVL7_ALKMQ</name>
<keyword evidence="5 7" id="KW-1133">Transmembrane helix</keyword>
<dbReference type="InterPro" id="IPR007182">
    <property type="entry name" value="MnhB"/>
</dbReference>
<keyword evidence="3" id="KW-1003">Cell membrane</keyword>
<gene>
    <name evidence="9" type="ordered locus">Amet_4154</name>
</gene>
<reference evidence="10" key="1">
    <citation type="journal article" date="2016" name="Genome Announc.">
        <title>Complete genome sequence of Alkaliphilus metalliredigens strain QYMF, an alkaliphilic and metal-reducing bacterium isolated from borax-contaminated leachate ponds.</title>
        <authorList>
            <person name="Hwang C."/>
            <person name="Copeland A."/>
            <person name="Lucas S."/>
            <person name="Lapidus A."/>
            <person name="Barry K."/>
            <person name="Detter J.C."/>
            <person name="Glavina Del Rio T."/>
            <person name="Hammon N."/>
            <person name="Israni S."/>
            <person name="Dalin E."/>
            <person name="Tice H."/>
            <person name="Pitluck S."/>
            <person name="Chertkov O."/>
            <person name="Brettin T."/>
            <person name="Bruce D."/>
            <person name="Han C."/>
            <person name="Schmutz J."/>
            <person name="Larimer F."/>
            <person name="Land M.L."/>
            <person name="Hauser L."/>
            <person name="Kyrpides N."/>
            <person name="Mikhailova N."/>
            <person name="Ye Q."/>
            <person name="Zhou J."/>
            <person name="Richardson P."/>
            <person name="Fields M.W."/>
        </authorList>
    </citation>
    <scope>NUCLEOTIDE SEQUENCE [LARGE SCALE GENOMIC DNA]</scope>
    <source>
        <strain evidence="10">QYMF</strain>
    </source>
</reference>
<proteinExistence type="inferred from homology"/>
<evidence type="ECO:0000256" key="6">
    <source>
        <dbReference type="ARBA" id="ARBA00023136"/>
    </source>
</evidence>
<dbReference type="HOGENOM" id="CLU_101659_3_2_9"/>
<dbReference type="RefSeq" id="WP_012065183.1">
    <property type="nucleotide sequence ID" value="NC_009633.1"/>
</dbReference>
<feature type="domain" description="Na+/H+ antiporter MnhB subunit-related protein" evidence="8">
    <location>
        <begin position="5"/>
        <end position="130"/>
    </location>
</feature>
<accession>A6TVL7</accession>
<dbReference type="OrthoDB" id="1752329at2"/>
<evidence type="ECO:0000256" key="1">
    <source>
        <dbReference type="ARBA" id="ARBA00004651"/>
    </source>
</evidence>
<dbReference type="AlphaFoldDB" id="A6TVL7"/>
<evidence type="ECO:0000313" key="10">
    <source>
        <dbReference type="Proteomes" id="UP000001572"/>
    </source>
</evidence>
<dbReference type="InterPro" id="IPR050622">
    <property type="entry name" value="CPA3_antiporter_subunitB"/>
</dbReference>
<dbReference type="KEGG" id="amt:Amet_4154"/>
<feature type="transmembrane region" description="Helical" evidence="7">
    <location>
        <begin position="75"/>
        <end position="93"/>
    </location>
</feature>
<sequence>MDDLIVKTITRIVMPFIQLYGVFIVLHGHISPGGGFAGGAIIGASLVLYTLAFGLKKGHQKMPHRISSRIESGGILWLISLGLIGVIMGGNFLENQSAGFHMGQLGTVISAGLIPLATVGIGMKVGSTMITLFHTMIEEE</sequence>
<dbReference type="STRING" id="293826.Amet_4154"/>
<dbReference type="NCBIfam" id="NF006248">
    <property type="entry name" value="PRK08386.1"/>
    <property type="match status" value="1"/>
</dbReference>
<comment type="similarity">
    <text evidence="2">Belongs to the CPA3 antiporters (TC 2.A.63) subunit B family.</text>
</comment>
<dbReference type="GO" id="GO:0005886">
    <property type="term" value="C:plasma membrane"/>
    <property type="evidence" value="ECO:0007669"/>
    <property type="project" value="UniProtKB-SubCell"/>
</dbReference>